<dbReference type="CDD" id="cd04302">
    <property type="entry name" value="HAD_5NT"/>
    <property type="match status" value="1"/>
</dbReference>
<dbReference type="InterPro" id="IPR023214">
    <property type="entry name" value="HAD_sf"/>
</dbReference>
<dbReference type="Proteomes" id="UP000824125">
    <property type="component" value="Unassembled WGS sequence"/>
</dbReference>
<sequence length="222" mass="24258">MQSYDFYLFDLDGTLTDSAEGIFNSVSYALEKMQQPVPPREMLAQFLGPPLVQSFAQFCGFSPEQSEEAVKLYRVYFTQHGMWENRVYPGVENVLQALLHRGKRLAVATSKPEQFAKQILAHFGLSDYFALIAGATMDNARSAKADVIRYALDALHASPGQAVMVGDRRHDVQGAAACGVDCVGVLYGYGSEEELRTAGAKYLAPTTQALQVLLCGGCETKA</sequence>
<gene>
    <name evidence="1" type="ORF">IAD23_03025</name>
</gene>
<dbReference type="SFLD" id="SFLDG01129">
    <property type="entry name" value="C1.5:_HAD__Beta-PGM__Phosphata"/>
    <property type="match status" value="1"/>
</dbReference>
<comment type="caution">
    <text evidence="1">The sequence shown here is derived from an EMBL/GenBank/DDBJ whole genome shotgun (WGS) entry which is preliminary data.</text>
</comment>
<dbReference type="PANTHER" id="PTHR43434">
    <property type="entry name" value="PHOSPHOGLYCOLATE PHOSPHATASE"/>
    <property type="match status" value="1"/>
</dbReference>
<dbReference type="FunFam" id="3.40.50.1000:FF:000022">
    <property type="entry name" value="Phosphoglycolate phosphatase"/>
    <property type="match status" value="1"/>
</dbReference>
<organism evidence="1 2">
    <name type="scientific">Candidatus Scybalenecus merdavium</name>
    <dbReference type="NCBI Taxonomy" id="2840939"/>
    <lineage>
        <taxon>Bacteria</taxon>
        <taxon>Bacillati</taxon>
        <taxon>Bacillota</taxon>
        <taxon>Clostridia</taxon>
        <taxon>Eubacteriales</taxon>
        <taxon>Oscillospiraceae</taxon>
        <taxon>Oscillospiraceae incertae sedis</taxon>
        <taxon>Candidatus Scybalenecus</taxon>
    </lineage>
</organism>
<keyword evidence="1" id="KW-0378">Hydrolase</keyword>
<proteinExistence type="predicted"/>
<reference evidence="1" key="1">
    <citation type="submission" date="2020-10" db="EMBL/GenBank/DDBJ databases">
        <authorList>
            <person name="Gilroy R."/>
        </authorList>
    </citation>
    <scope>NUCLEOTIDE SEQUENCE</scope>
    <source>
        <strain evidence="1">CHK176-6737</strain>
    </source>
</reference>
<dbReference type="SFLD" id="SFLDS00003">
    <property type="entry name" value="Haloacid_Dehalogenase"/>
    <property type="match status" value="1"/>
</dbReference>
<dbReference type="InterPro" id="IPR036412">
    <property type="entry name" value="HAD-like_sf"/>
</dbReference>
<dbReference type="PANTHER" id="PTHR43434:SF20">
    <property type="entry name" value="5'-NUCLEOTIDASE"/>
    <property type="match status" value="1"/>
</dbReference>
<dbReference type="SUPFAM" id="SSF56784">
    <property type="entry name" value="HAD-like"/>
    <property type="match status" value="1"/>
</dbReference>
<dbReference type="GO" id="GO:0004713">
    <property type="term" value="F:protein tyrosine kinase activity"/>
    <property type="evidence" value="ECO:0007669"/>
    <property type="project" value="TreeGrafter"/>
</dbReference>
<dbReference type="GO" id="GO:0005829">
    <property type="term" value="C:cytosol"/>
    <property type="evidence" value="ECO:0007669"/>
    <property type="project" value="TreeGrafter"/>
</dbReference>
<dbReference type="InterPro" id="IPR050155">
    <property type="entry name" value="HAD-like_hydrolase_sf"/>
</dbReference>
<dbReference type="AlphaFoldDB" id="A0A9D1SNU6"/>
<dbReference type="Gene3D" id="3.40.50.1000">
    <property type="entry name" value="HAD superfamily/HAD-like"/>
    <property type="match status" value="1"/>
</dbReference>
<evidence type="ECO:0000313" key="1">
    <source>
        <dbReference type="EMBL" id="HIU68916.1"/>
    </source>
</evidence>
<dbReference type="EMBL" id="DVNM01000015">
    <property type="protein sequence ID" value="HIU68916.1"/>
    <property type="molecule type" value="Genomic_DNA"/>
</dbReference>
<protein>
    <submittedName>
        <fullName evidence="1">HAD family hydrolase</fullName>
    </submittedName>
</protein>
<dbReference type="InterPro" id="IPR041492">
    <property type="entry name" value="HAD_2"/>
</dbReference>
<evidence type="ECO:0000313" key="2">
    <source>
        <dbReference type="Proteomes" id="UP000824125"/>
    </source>
</evidence>
<dbReference type="GO" id="GO:0016787">
    <property type="term" value="F:hydrolase activity"/>
    <property type="evidence" value="ECO:0007669"/>
    <property type="project" value="UniProtKB-KW"/>
</dbReference>
<dbReference type="Gene3D" id="1.10.150.240">
    <property type="entry name" value="Putative phosphatase, domain 2"/>
    <property type="match status" value="1"/>
</dbReference>
<name>A0A9D1SNU6_9FIRM</name>
<dbReference type="SFLD" id="SFLDG01135">
    <property type="entry name" value="C1.5.6:_HAD__Beta-PGM__Phospha"/>
    <property type="match status" value="1"/>
</dbReference>
<dbReference type="Pfam" id="PF13419">
    <property type="entry name" value="HAD_2"/>
    <property type="match status" value="1"/>
</dbReference>
<accession>A0A9D1SNU6</accession>
<dbReference type="InterPro" id="IPR023198">
    <property type="entry name" value="PGP-like_dom2"/>
</dbReference>
<reference evidence="1" key="2">
    <citation type="journal article" date="2021" name="PeerJ">
        <title>Extensive microbial diversity within the chicken gut microbiome revealed by metagenomics and culture.</title>
        <authorList>
            <person name="Gilroy R."/>
            <person name="Ravi A."/>
            <person name="Getino M."/>
            <person name="Pursley I."/>
            <person name="Horton D.L."/>
            <person name="Alikhan N.F."/>
            <person name="Baker D."/>
            <person name="Gharbi K."/>
            <person name="Hall N."/>
            <person name="Watson M."/>
            <person name="Adriaenssens E.M."/>
            <person name="Foster-Nyarko E."/>
            <person name="Jarju S."/>
            <person name="Secka A."/>
            <person name="Antonio M."/>
            <person name="Oren A."/>
            <person name="Chaudhuri R.R."/>
            <person name="La Ragione R."/>
            <person name="Hildebrand F."/>
            <person name="Pallen M.J."/>
        </authorList>
    </citation>
    <scope>NUCLEOTIDE SEQUENCE</scope>
    <source>
        <strain evidence="1">CHK176-6737</strain>
    </source>
</reference>